<feature type="transmembrane region" description="Helical" evidence="1">
    <location>
        <begin position="12"/>
        <end position="30"/>
    </location>
</feature>
<name>A0A1F5S637_9BACT</name>
<gene>
    <name evidence="2" type="ORF">A2Y83_00950</name>
</gene>
<dbReference type="STRING" id="1797985.A2Y83_00950"/>
<evidence type="ECO:0000313" key="3">
    <source>
        <dbReference type="Proteomes" id="UP000178323"/>
    </source>
</evidence>
<comment type="caution">
    <text evidence="2">The sequence shown here is derived from an EMBL/GenBank/DDBJ whole genome shotgun (WGS) entry which is preliminary data.</text>
</comment>
<keyword evidence="1" id="KW-0472">Membrane</keyword>
<sequence>MLRYIYNKLHKTIRYFLITICVMAFIFLLYKNIVPWGRFRVEYKFSKQAHPFFSVLRPNGRVGNIAAMDEGNYQIIKKEPVYFDIETPRKFKNVLMEIEYKFPEWQRKDYDFKIGLLADKNNWQFTLEPLENSKMSRLLNDWDNFRQGNTVFMQGIRRYGSIEEFLNNLPNRENFAVYNYELDGELKLADYKGQNEDLEIGSILKGYHQFYTYVKDEPLEFDFEFECEDARQAEGAINLYYGKLPVLAMDLWQEEKCLDKASLVKENLREGVYKIEIKINDDIAIKKIKTKQEFLSFINNVNFKEIKDGYKPVELYTNSETLKAASSIKEGLQDIKAGDNTYGLNELFKQFLFDKYSRDNFSMFGQKNSLAKISLKRDNIIIQGAGLFSFSKESFINPGISSLENVEDFSDLQYVIAEYDEPEVLKDGWKSAKALFDLQDIARDRNKYNFILSISGIEELHIRKIRGEFR</sequence>
<keyword evidence="1" id="KW-1133">Transmembrane helix</keyword>
<evidence type="ECO:0000313" key="2">
    <source>
        <dbReference type="EMBL" id="OGF22155.1"/>
    </source>
</evidence>
<dbReference type="AlphaFoldDB" id="A0A1F5S637"/>
<accession>A0A1F5S637</accession>
<organism evidence="2 3">
    <name type="scientific">Candidatus Falkowbacteria bacterium RBG_13_39_14</name>
    <dbReference type="NCBI Taxonomy" id="1797985"/>
    <lineage>
        <taxon>Bacteria</taxon>
        <taxon>Candidatus Falkowiibacteriota</taxon>
    </lineage>
</organism>
<dbReference type="EMBL" id="MFFS01000038">
    <property type="protein sequence ID" value="OGF22155.1"/>
    <property type="molecule type" value="Genomic_DNA"/>
</dbReference>
<dbReference type="Proteomes" id="UP000178323">
    <property type="component" value="Unassembled WGS sequence"/>
</dbReference>
<keyword evidence="1" id="KW-0812">Transmembrane</keyword>
<proteinExistence type="predicted"/>
<protein>
    <submittedName>
        <fullName evidence="2">Uncharacterized protein</fullName>
    </submittedName>
</protein>
<evidence type="ECO:0000256" key="1">
    <source>
        <dbReference type="SAM" id="Phobius"/>
    </source>
</evidence>
<reference evidence="2 3" key="1">
    <citation type="journal article" date="2016" name="Nat. Commun.">
        <title>Thousands of microbial genomes shed light on interconnected biogeochemical processes in an aquifer system.</title>
        <authorList>
            <person name="Anantharaman K."/>
            <person name="Brown C.T."/>
            <person name="Hug L.A."/>
            <person name="Sharon I."/>
            <person name="Castelle C.J."/>
            <person name="Probst A.J."/>
            <person name="Thomas B.C."/>
            <person name="Singh A."/>
            <person name="Wilkins M.J."/>
            <person name="Karaoz U."/>
            <person name="Brodie E.L."/>
            <person name="Williams K.H."/>
            <person name="Hubbard S.S."/>
            <person name="Banfield J.F."/>
        </authorList>
    </citation>
    <scope>NUCLEOTIDE SEQUENCE [LARGE SCALE GENOMIC DNA]</scope>
</reference>